<feature type="binding site" evidence="5">
    <location>
        <position position="190"/>
    </location>
    <ligand>
        <name>S-adenosyl-L-methionine</name>
        <dbReference type="ChEBI" id="CHEBI:59789"/>
    </ligand>
</feature>
<keyword evidence="2 5" id="KW-0808">Transferase</keyword>
<dbReference type="Gene3D" id="1.10.8.10">
    <property type="entry name" value="DNA helicase RuvA subunit, C-terminal domain"/>
    <property type="match status" value="1"/>
</dbReference>
<accession>A0ABX8ZE10</accession>
<evidence type="ECO:0000313" key="8">
    <source>
        <dbReference type="EMBL" id="QZD87236.1"/>
    </source>
</evidence>
<dbReference type="Proteomes" id="UP000824280">
    <property type="component" value="Chromosome"/>
</dbReference>
<evidence type="ECO:0000259" key="7">
    <source>
        <dbReference type="Pfam" id="PF17827"/>
    </source>
</evidence>
<dbReference type="EMBL" id="CP081297">
    <property type="protein sequence ID" value="QZD87236.1"/>
    <property type="molecule type" value="Genomic_DNA"/>
</dbReference>
<feature type="binding site" evidence="5">
    <location>
        <begin position="190"/>
        <end position="193"/>
    </location>
    <ligand>
        <name>substrate</name>
    </ligand>
</feature>
<keyword evidence="3 5" id="KW-0949">S-adenosyl-L-methionine</keyword>
<gene>
    <name evidence="5 8" type="primary">prmC</name>
    <name evidence="8" type="ORF">K3166_00535</name>
</gene>
<dbReference type="Pfam" id="PF17827">
    <property type="entry name" value="PrmC_N"/>
    <property type="match status" value="1"/>
</dbReference>
<proteinExistence type="inferred from homology"/>
<dbReference type="InterPro" id="IPR004556">
    <property type="entry name" value="HemK-like"/>
</dbReference>
<reference evidence="8 9" key="1">
    <citation type="submission" date="2021-08" db="EMBL/GenBank/DDBJ databases">
        <title>Comparative Genomics Analysis of the Genus Qipengyuania Reveals Extensive Genetic Diversity and Metabolic Versatility, Including the Description of Fifteen Novel Species.</title>
        <authorList>
            <person name="Liu Y."/>
        </authorList>
    </citation>
    <scope>NUCLEOTIDE SEQUENCE [LARGE SCALE GENOMIC DNA]</scope>
    <source>
        <strain evidence="8 9">1XM2-8</strain>
    </source>
</reference>
<dbReference type="NCBIfam" id="TIGR00536">
    <property type="entry name" value="hemK_fam"/>
    <property type="match status" value="1"/>
</dbReference>
<dbReference type="RefSeq" id="WP_221422775.1">
    <property type="nucleotide sequence ID" value="NZ_CP081297.1"/>
</dbReference>
<dbReference type="PROSITE" id="PS00092">
    <property type="entry name" value="N6_MTASE"/>
    <property type="match status" value="1"/>
</dbReference>
<dbReference type="PANTHER" id="PTHR18895:SF74">
    <property type="entry name" value="MTRF1L RELEASE FACTOR GLUTAMINE METHYLTRANSFERASE"/>
    <property type="match status" value="1"/>
</dbReference>
<evidence type="ECO:0000313" key="9">
    <source>
        <dbReference type="Proteomes" id="UP000824280"/>
    </source>
</evidence>
<dbReference type="InterPro" id="IPR040758">
    <property type="entry name" value="PrmC_N"/>
</dbReference>
<comment type="function">
    <text evidence="5">Methylates the class 1 translation termination release factors RF1/PrfA and RF2/PrfB on the glutamine residue of the universally conserved GGQ motif.</text>
</comment>
<feature type="binding site" evidence="5">
    <location>
        <position position="143"/>
    </location>
    <ligand>
        <name>S-adenosyl-L-methionine</name>
        <dbReference type="ChEBI" id="CHEBI:59789"/>
    </ligand>
</feature>
<feature type="domain" description="Release factor glutamine methyltransferase N-terminal" evidence="7">
    <location>
        <begin position="11"/>
        <end position="77"/>
    </location>
</feature>
<dbReference type="SUPFAM" id="SSF53335">
    <property type="entry name" value="S-adenosyl-L-methionine-dependent methyltransferases"/>
    <property type="match status" value="1"/>
</dbReference>
<feature type="domain" description="Methyltransferase small" evidence="6">
    <location>
        <begin position="110"/>
        <end position="198"/>
    </location>
</feature>
<dbReference type="GO" id="GO:0102559">
    <property type="term" value="F:peptide chain release factor N(5)-glutamine methyltransferase activity"/>
    <property type="evidence" value="ECO:0007669"/>
    <property type="project" value="UniProtKB-EC"/>
</dbReference>
<sequence length="279" mass="29436">MSNGAAPSVADAIRAAADRLSPTSDTARLDAELLMAHALGVSRSRMLITLMREEEPPGFAPLVTRRAACEPVAHILGAQEFCGLDFAVTPDTLIPRGDSETIVEAALEVAPSASRVLDMGTGSGALLLAYLHENPGAAGVGTDASPAALRVAQTNAERLGLAERAQFHEANWLCEGWASDLGQFDLVLCNPPYVEDDAELDPDVREYEPASALFSGPEGLDDYRAIIPQLGKLLIPGGLAVLEIGAEQAPAVAAIAHESGFETKLRLDLAERPRALILR</sequence>
<feature type="binding site" evidence="5">
    <location>
        <begin position="120"/>
        <end position="124"/>
    </location>
    <ligand>
        <name>S-adenosyl-L-methionine</name>
        <dbReference type="ChEBI" id="CHEBI:59789"/>
    </ligand>
</feature>
<organism evidence="8 9">
    <name type="scientific">Qipengyuania psychrotolerans</name>
    <dbReference type="NCBI Taxonomy" id="2867238"/>
    <lineage>
        <taxon>Bacteria</taxon>
        <taxon>Pseudomonadati</taxon>
        <taxon>Pseudomonadota</taxon>
        <taxon>Alphaproteobacteria</taxon>
        <taxon>Sphingomonadales</taxon>
        <taxon>Erythrobacteraceae</taxon>
        <taxon>Qipengyuania</taxon>
    </lineage>
</organism>
<name>A0ABX8ZE10_9SPHN</name>
<evidence type="ECO:0000259" key="6">
    <source>
        <dbReference type="Pfam" id="PF05175"/>
    </source>
</evidence>
<comment type="similarity">
    <text evidence="5">Belongs to the protein N5-glutamine methyltransferase family. PrmC subfamily.</text>
</comment>
<dbReference type="InterPro" id="IPR019874">
    <property type="entry name" value="RF_methyltr_PrmC"/>
</dbReference>
<evidence type="ECO:0000256" key="1">
    <source>
        <dbReference type="ARBA" id="ARBA00022603"/>
    </source>
</evidence>
<dbReference type="EC" id="2.1.1.297" evidence="5"/>
<dbReference type="InterPro" id="IPR050320">
    <property type="entry name" value="N5-glutamine_MTase"/>
</dbReference>
<evidence type="ECO:0000256" key="2">
    <source>
        <dbReference type="ARBA" id="ARBA00022679"/>
    </source>
</evidence>
<dbReference type="InterPro" id="IPR007848">
    <property type="entry name" value="Small_mtfrase_dom"/>
</dbReference>
<evidence type="ECO:0000256" key="4">
    <source>
        <dbReference type="ARBA" id="ARBA00048391"/>
    </source>
</evidence>
<keyword evidence="1 5" id="KW-0489">Methyltransferase</keyword>
<dbReference type="InterPro" id="IPR002052">
    <property type="entry name" value="DNA_methylase_N6_adenine_CS"/>
</dbReference>
<dbReference type="Pfam" id="PF05175">
    <property type="entry name" value="MTS"/>
    <property type="match status" value="1"/>
</dbReference>
<protein>
    <recommendedName>
        <fullName evidence="5">Release factor glutamine methyltransferase</fullName>
        <shortName evidence="5">RF MTase</shortName>
        <ecNumber evidence="5">2.1.1.297</ecNumber>
    </recommendedName>
    <alternativeName>
        <fullName evidence="5">N5-glutamine methyltransferase PrmC</fullName>
    </alternativeName>
    <alternativeName>
        <fullName evidence="5">Protein-(glutamine-N5) MTase PrmC</fullName>
    </alternativeName>
    <alternativeName>
        <fullName evidence="5">Protein-glutamine N-methyltransferase PrmC</fullName>
    </alternativeName>
</protein>
<dbReference type="PANTHER" id="PTHR18895">
    <property type="entry name" value="HEMK METHYLTRANSFERASE"/>
    <property type="match status" value="1"/>
</dbReference>
<dbReference type="CDD" id="cd02440">
    <property type="entry name" value="AdoMet_MTases"/>
    <property type="match status" value="1"/>
</dbReference>
<evidence type="ECO:0000256" key="3">
    <source>
        <dbReference type="ARBA" id="ARBA00022691"/>
    </source>
</evidence>
<dbReference type="HAMAP" id="MF_02126">
    <property type="entry name" value="RF_methyltr_PrmC"/>
    <property type="match status" value="1"/>
</dbReference>
<feature type="binding site" evidence="5">
    <location>
        <position position="172"/>
    </location>
    <ligand>
        <name>S-adenosyl-L-methionine</name>
        <dbReference type="ChEBI" id="CHEBI:59789"/>
    </ligand>
</feature>
<dbReference type="NCBIfam" id="TIGR03534">
    <property type="entry name" value="RF_mod_PrmC"/>
    <property type="match status" value="1"/>
</dbReference>
<keyword evidence="9" id="KW-1185">Reference proteome</keyword>
<dbReference type="GO" id="GO:0032259">
    <property type="term" value="P:methylation"/>
    <property type="evidence" value="ECO:0007669"/>
    <property type="project" value="UniProtKB-KW"/>
</dbReference>
<dbReference type="Gene3D" id="3.40.50.150">
    <property type="entry name" value="Vaccinia Virus protein VP39"/>
    <property type="match status" value="1"/>
</dbReference>
<comment type="catalytic activity">
    <reaction evidence="4 5">
        <text>L-glutaminyl-[peptide chain release factor] + S-adenosyl-L-methionine = N(5)-methyl-L-glutaminyl-[peptide chain release factor] + S-adenosyl-L-homocysteine + H(+)</text>
        <dbReference type="Rhea" id="RHEA:42896"/>
        <dbReference type="Rhea" id="RHEA-COMP:10271"/>
        <dbReference type="Rhea" id="RHEA-COMP:10272"/>
        <dbReference type="ChEBI" id="CHEBI:15378"/>
        <dbReference type="ChEBI" id="CHEBI:30011"/>
        <dbReference type="ChEBI" id="CHEBI:57856"/>
        <dbReference type="ChEBI" id="CHEBI:59789"/>
        <dbReference type="ChEBI" id="CHEBI:61891"/>
        <dbReference type="EC" id="2.1.1.297"/>
    </reaction>
</comment>
<dbReference type="InterPro" id="IPR029063">
    <property type="entry name" value="SAM-dependent_MTases_sf"/>
</dbReference>
<evidence type="ECO:0000256" key="5">
    <source>
        <dbReference type="HAMAP-Rule" id="MF_02126"/>
    </source>
</evidence>